<evidence type="ECO:0000313" key="2">
    <source>
        <dbReference type="EMBL" id="RLK50991.1"/>
    </source>
</evidence>
<sequence>MNLAALAIRHRITTLVAAALLVVMGWQAYHNVGWLEDPEFSIKLALVVTQYPGASPEEVERQVTDPLERAIQDLDQLDHVRSLSRAGESVIYVEIQQRYRADDLPQIWDRLRQKVGDAQAGLPEGAHPSLVVDDFGDVYSVVLAVHGEGVERARLEDYADELKRDLLGVDHVARGMLWGEQPEAVYVDLSESRIASLGLAAGQVVPLLYDQTQVRDAGWANVEDRRLRLIPSGTFNTLDELRDFLIPGGEAGELVRLGDIAEVNRAPVTPPRPLMRYNGEPAVGIALSHQEGSNVVEMGRAVQQRLDELAPFTPAGMDIGVVAWQPQIVEDAVSGFIRNVLIALVIVLGVLCLFTGLRSGLMVGVALLLTVATTLVFMRVFGIDLHRASVGAMIISLGMMVDNAIVTADLMQVKIRRGVERLQAAREAVRESGLPLLGATLVGIFGFLAIFLAEDDTGEYVASLFQVVGISLLVSWVAAMTIVPLLGFLLFKPGGQTTEPYQSRFYQGYRQWLHAVLRHRPLVVVAVIATVVLAALGFRYVDQSFFPNADRDEVMLDYWLPEGARVEQVAEDLRGIEAHFKAMPEVEQVTSFIGEGPPRIVLAMEPELHNQSYGQLLIRLQSADQVEEIVRRGDEYLQQHFPQAEPRMRPFSLASVEKFKIEARFRGPDPAVLRELAEEAQAILRADPEAKYVRHDWRQPVKTLEPVIDQAAARRAGVTREAIGQALQRAEDGLTMGMYREGDDRLPIRLRRPPEERGPLSDLRQVQVWPMEQPWSLPLDHLLEDLRVGSEDSLRWRRHRQPTLTVQADPVNIEAHELHARVRAEIEAIDLPPGYHFEWGGEYEAAERSEAEVLSKVPVSLALMVLITVALFNGLRQPLIIFSTIPLAIVGVTAGLLLTGLPFGFMALLGLIALSGMLIKNGVVLLDQIEQYIDKGMDHYEAVVEASVGRLSPISMTALTTALGMTPMLTDTLFRVMAVSMIGGLLFATLLALFLVPALYTWLFRVKPPPADEEAA</sequence>
<name>A0A498CFD5_9GAMM</name>
<organism evidence="2 3">
    <name type="scientific">Alkalispirillum mobile</name>
    <dbReference type="NCBI Taxonomy" id="85925"/>
    <lineage>
        <taxon>Bacteria</taxon>
        <taxon>Pseudomonadati</taxon>
        <taxon>Pseudomonadota</taxon>
        <taxon>Gammaproteobacteria</taxon>
        <taxon>Chromatiales</taxon>
        <taxon>Ectothiorhodospiraceae</taxon>
        <taxon>Alkalispirillum</taxon>
    </lineage>
</organism>
<feature type="transmembrane region" description="Helical" evidence="1">
    <location>
        <begin position="973"/>
        <end position="1000"/>
    </location>
</feature>
<dbReference type="SUPFAM" id="SSF82693">
    <property type="entry name" value="Multidrug efflux transporter AcrB pore domain, PN1, PN2, PC1 and PC2 subdomains"/>
    <property type="match status" value="3"/>
</dbReference>
<dbReference type="InterPro" id="IPR001036">
    <property type="entry name" value="Acrflvin-R"/>
</dbReference>
<dbReference type="OrthoDB" id="9757940at2"/>
<feature type="transmembrane region" description="Helical" evidence="1">
    <location>
        <begin position="336"/>
        <end position="354"/>
    </location>
</feature>
<feature type="transmembrane region" description="Helical" evidence="1">
    <location>
        <begin position="432"/>
        <end position="452"/>
    </location>
</feature>
<feature type="transmembrane region" description="Helical" evidence="1">
    <location>
        <begin position="361"/>
        <end position="382"/>
    </location>
</feature>
<dbReference type="PANTHER" id="PTHR32063:SF18">
    <property type="entry name" value="CATION EFFLUX SYSTEM PROTEIN"/>
    <property type="match status" value="1"/>
</dbReference>
<gene>
    <name evidence="2" type="ORF">DFR31_0904</name>
</gene>
<dbReference type="SUPFAM" id="SSF82866">
    <property type="entry name" value="Multidrug efflux transporter AcrB transmembrane domain"/>
    <property type="match status" value="2"/>
</dbReference>
<dbReference type="EMBL" id="RCDA01000001">
    <property type="protein sequence ID" value="RLK50991.1"/>
    <property type="molecule type" value="Genomic_DNA"/>
</dbReference>
<dbReference type="Gene3D" id="3.30.2090.10">
    <property type="entry name" value="Multidrug efflux transporter AcrB TolC docking domain, DN and DC subdomains"/>
    <property type="match status" value="2"/>
</dbReference>
<keyword evidence="3" id="KW-1185">Reference proteome</keyword>
<feature type="transmembrane region" description="Helical" evidence="1">
    <location>
        <begin position="388"/>
        <end position="411"/>
    </location>
</feature>
<dbReference type="RefSeq" id="WP_121441433.1">
    <property type="nucleotide sequence ID" value="NZ_RCDA01000001.1"/>
</dbReference>
<dbReference type="PRINTS" id="PR00702">
    <property type="entry name" value="ACRIFLAVINRP"/>
</dbReference>
<dbReference type="AlphaFoldDB" id="A0A498CFD5"/>
<evidence type="ECO:0000256" key="1">
    <source>
        <dbReference type="SAM" id="Phobius"/>
    </source>
</evidence>
<protein>
    <submittedName>
        <fullName evidence="2">Multidrug efflux pump subunit AcrB</fullName>
    </submittedName>
</protein>
<dbReference type="Gene3D" id="1.20.1640.10">
    <property type="entry name" value="Multidrug efflux transporter AcrB transmembrane domain"/>
    <property type="match status" value="2"/>
</dbReference>
<keyword evidence="1" id="KW-0472">Membrane</keyword>
<dbReference type="Gene3D" id="3.30.70.1320">
    <property type="entry name" value="Multidrug efflux transporter AcrB pore domain like"/>
    <property type="match status" value="1"/>
</dbReference>
<dbReference type="Gene3D" id="3.30.70.1440">
    <property type="entry name" value="Multidrug efflux transporter AcrB pore domain"/>
    <property type="match status" value="1"/>
</dbReference>
<keyword evidence="1" id="KW-0812">Transmembrane</keyword>
<proteinExistence type="predicted"/>
<dbReference type="GO" id="GO:0042910">
    <property type="term" value="F:xenobiotic transmembrane transporter activity"/>
    <property type="evidence" value="ECO:0007669"/>
    <property type="project" value="TreeGrafter"/>
</dbReference>
<dbReference type="PANTHER" id="PTHR32063">
    <property type="match status" value="1"/>
</dbReference>
<keyword evidence="1" id="KW-1133">Transmembrane helix</keyword>
<feature type="transmembrane region" description="Helical" evidence="1">
    <location>
        <begin position="464"/>
        <end position="491"/>
    </location>
</feature>
<dbReference type="Proteomes" id="UP000275461">
    <property type="component" value="Unassembled WGS sequence"/>
</dbReference>
<feature type="transmembrane region" description="Helical" evidence="1">
    <location>
        <begin position="904"/>
        <end position="926"/>
    </location>
</feature>
<feature type="transmembrane region" description="Helical" evidence="1">
    <location>
        <begin position="879"/>
        <end position="898"/>
    </location>
</feature>
<feature type="transmembrane region" description="Helical" evidence="1">
    <location>
        <begin position="522"/>
        <end position="541"/>
    </location>
</feature>
<feature type="transmembrane region" description="Helical" evidence="1">
    <location>
        <begin position="12"/>
        <end position="29"/>
    </location>
</feature>
<accession>A0A498CFD5</accession>
<comment type="caution">
    <text evidence="2">The sequence shown here is derived from an EMBL/GenBank/DDBJ whole genome shotgun (WGS) entry which is preliminary data.</text>
</comment>
<feature type="transmembrane region" description="Helical" evidence="1">
    <location>
        <begin position="853"/>
        <end position="872"/>
    </location>
</feature>
<evidence type="ECO:0000313" key="3">
    <source>
        <dbReference type="Proteomes" id="UP000275461"/>
    </source>
</evidence>
<dbReference type="Gene3D" id="3.30.70.1430">
    <property type="entry name" value="Multidrug efflux transporter AcrB pore domain"/>
    <property type="match status" value="2"/>
</dbReference>
<dbReference type="SUPFAM" id="SSF82714">
    <property type="entry name" value="Multidrug efflux transporter AcrB TolC docking domain, DN and DC subdomains"/>
    <property type="match status" value="2"/>
</dbReference>
<dbReference type="GO" id="GO:0005886">
    <property type="term" value="C:plasma membrane"/>
    <property type="evidence" value="ECO:0007669"/>
    <property type="project" value="TreeGrafter"/>
</dbReference>
<dbReference type="Pfam" id="PF00873">
    <property type="entry name" value="ACR_tran"/>
    <property type="match status" value="1"/>
</dbReference>
<dbReference type="InterPro" id="IPR027463">
    <property type="entry name" value="AcrB_DN_DC_subdom"/>
</dbReference>
<reference evidence="2 3" key="1">
    <citation type="submission" date="2018-10" db="EMBL/GenBank/DDBJ databases">
        <title>Genomic Encyclopedia of Type Strains, Phase IV (KMG-IV): sequencing the most valuable type-strain genomes for metagenomic binning, comparative biology and taxonomic classification.</title>
        <authorList>
            <person name="Goeker M."/>
        </authorList>
    </citation>
    <scope>NUCLEOTIDE SEQUENCE [LARGE SCALE GENOMIC DNA]</scope>
    <source>
        <strain evidence="2 3">DSM 12769</strain>
    </source>
</reference>